<dbReference type="SUPFAM" id="SSF53254">
    <property type="entry name" value="Phosphoglycerate mutase-like"/>
    <property type="match status" value="1"/>
</dbReference>
<accession>A0A0U2ZM75</accession>
<dbReference type="Proteomes" id="UP000067683">
    <property type="component" value="Chromosome"/>
</dbReference>
<dbReference type="STRING" id="200991.AUC31_13940"/>
<evidence type="ECO:0000313" key="1">
    <source>
        <dbReference type="EMBL" id="ALS77105.1"/>
    </source>
</evidence>
<evidence type="ECO:0008006" key="3">
    <source>
        <dbReference type="Google" id="ProtNLM"/>
    </source>
</evidence>
<keyword evidence="2" id="KW-1185">Reference proteome</keyword>
<dbReference type="GO" id="GO:0005737">
    <property type="term" value="C:cytoplasm"/>
    <property type="evidence" value="ECO:0007669"/>
    <property type="project" value="TreeGrafter"/>
</dbReference>
<dbReference type="InterPro" id="IPR050275">
    <property type="entry name" value="PGM_Phosphatase"/>
</dbReference>
<sequence>MGNAFVLHLIRHAPTAGNVRRAYIGWTDEPILPFEAKADHTINLVWGSDLMRCRQTAQLLFPNASYRAVPNLRELNFGDWENCTYSELQFNERYRKWIDDPEAVQPLNGESFQQLAERVDQAINAFSETGDFTLVTHGGPIRYLLSKANEQPFFSQQAAHGHCYTVTWASKSAYKEGHPCVSYSAEPLTANASM</sequence>
<dbReference type="AlphaFoldDB" id="A0A0U2ZM75"/>
<dbReference type="Gene3D" id="3.40.50.1240">
    <property type="entry name" value="Phosphoglycerate mutase-like"/>
    <property type="match status" value="1"/>
</dbReference>
<dbReference type="OrthoDB" id="9783269at2"/>
<dbReference type="EMBL" id="CP013659">
    <property type="protein sequence ID" value="ALS77105.1"/>
    <property type="molecule type" value="Genomic_DNA"/>
</dbReference>
<reference evidence="1" key="1">
    <citation type="submission" date="2016-01" db="EMBL/GenBank/DDBJ databases">
        <title>Complete genome of Planococcus rifietoensis type strain M8.</title>
        <authorList>
            <person name="See-Too W.S."/>
        </authorList>
    </citation>
    <scope>NUCLEOTIDE SEQUENCE [LARGE SCALE GENOMIC DNA]</scope>
    <source>
        <strain evidence="1">M8</strain>
    </source>
</reference>
<organism evidence="1 2">
    <name type="scientific">Planococcus rifietoensis</name>
    <dbReference type="NCBI Taxonomy" id="200991"/>
    <lineage>
        <taxon>Bacteria</taxon>
        <taxon>Bacillati</taxon>
        <taxon>Bacillota</taxon>
        <taxon>Bacilli</taxon>
        <taxon>Bacillales</taxon>
        <taxon>Caryophanaceae</taxon>
        <taxon>Planococcus</taxon>
    </lineage>
</organism>
<dbReference type="PANTHER" id="PTHR48100">
    <property type="entry name" value="BROAD-SPECIFICITY PHOSPHATASE YOR283W-RELATED"/>
    <property type="match status" value="1"/>
</dbReference>
<dbReference type="InterPro" id="IPR029033">
    <property type="entry name" value="His_PPase_superfam"/>
</dbReference>
<name>A0A0U2ZM75_9BACL</name>
<gene>
    <name evidence="1" type="ORF">AUC31_13940</name>
</gene>
<dbReference type="CDD" id="cd07067">
    <property type="entry name" value="HP_PGM_like"/>
    <property type="match status" value="1"/>
</dbReference>
<dbReference type="KEGG" id="prt:AUC31_13940"/>
<proteinExistence type="predicted"/>
<dbReference type="RefSeq" id="WP_058383797.1">
    <property type="nucleotide sequence ID" value="NZ_CP013659.2"/>
</dbReference>
<dbReference type="PANTHER" id="PTHR48100:SF1">
    <property type="entry name" value="HISTIDINE PHOSPHATASE FAMILY PROTEIN-RELATED"/>
    <property type="match status" value="1"/>
</dbReference>
<dbReference type="Pfam" id="PF00300">
    <property type="entry name" value="His_Phos_1"/>
    <property type="match status" value="1"/>
</dbReference>
<dbReference type="InterPro" id="IPR013078">
    <property type="entry name" value="His_Pase_superF_clade-1"/>
</dbReference>
<dbReference type="GO" id="GO:0016791">
    <property type="term" value="F:phosphatase activity"/>
    <property type="evidence" value="ECO:0007669"/>
    <property type="project" value="TreeGrafter"/>
</dbReference>
<protein>
    <recommendedName>
        <fullName evidence="3">Phosphoglycerate mutase</fullName>
    </recommendedName>
</protein>
<evidence type="ECO:0000313" key="2">
    <source>
        <dbReference type="Proteomes" id="UP000067683"/>
    </source>
</evidence>
<dbReference type="SMART" id="SM00855">
    <property type="entry name" value="PGAM"/>
    <property type="match status" value="1"/>
</dbReference>